<keyword evidence="1" id="KW-0812">Transmembrane</keyword>
<protein>
    <submittedName>
        <fullName evidence="2">Uncharacterized protein</fullName>
    </submittedName>
</protein>
<feature type="transmembrane region" description="Helical" evidence="1">
    <location>
        <begin position="157"/>
        <end position="180"/>
    </location>
</feature>
<dbReference type="Proteomes" id="UP000007756">
    <property type="component" value="Chromosome"/>
</dbReference>
<dbReference type="RefSeq" id="WP_014325509.1">
    <property type="nucleotide sequence ID" value="NZ_CP010546.1"/>
</dbReference>
<dbReference type="PaxDb" id="722438-MPNE_0459"/>
<dbReference type="eggNOG" id="ENOG5032F2F">
    <property type="taxonomic scope" value="Bacteria"/>
</dbReference>
<evidence type="ECO:0000313" key="2">
    <source>
        <dbReference type="EMBL" id="ADK86861.1"/>
    </source>
</evidence>
<dbReference type="InterPro" id="IPR030940">
    <property type="entry name" value="MG279/MG280"/>
</dbReference>
<dbReference type="AlphaFoldDB" id="A0A0H3DM93"/>
<evidence type="ECO:0000313" key="3">
    <source>
        <dbReference type="Proteomes" id="UP000007756"/>
    </source>
</evidence>
<dbReference type="PATRIC" id="fig|722438.3.peg.444"/>
<name>A0A0H3DM93_MYCPB</name>
<dbReference type="STRING" id="722438.F539_02225"/>
<dbReference type="KEGG" id="mpj:MPNE_0459"/>
<evidence type="ECO:0000256" key="1">
    <source>
        <dbReference type="SAM" id="Phobius"/>
    </source>
</evidence>
<dbReference type="EMBL" id="CP002077">
    <property type="protein sequence ID" value="ADK86861.1"/>
    <property type="molecule type" value="Genomic_DNA"/>
</dbReference>
<reference evidence="2 3" key="1">
    <citation type="journal article" date="2010" name="Appl. Environ. Microbiol.">
        <title>Targeted chromosomal knockouts in Mycoplasma pneumoniae.</title>
        <authorList>
            <person name="Krishnakumar R."/>
            <person name="Assad-Garcia N."/>
            <person name="Benders G.A."/>
            <person name="Phan Q."/>
            <person name="Montague M.G."/>
            <person name="Glass J.I."/>
        </authorList>
    </citation>
    <scope>NUCLEOTIDE SEQUENCE [LARGE SCALE GENOMIC DNA]</scope>
    <source>
        <strain evidence="3">ATCC 15531 / DSM 22911 / NBRC 14401 / NCTC 10119 / FH</strain>
    </source>
</reference>
<accession>A0A0H3DM93</accession>
<gene>
    <name evidence="2" type="ordered locus">MPNE_0459</name>
</gene>
<dbReference type="SMR" id="A0A0H3DM93"/>
<dbReference type="NCBIfam" id="TIGR04527">
    <property type="entry name" value="mycoplas_twoTM"/>
    <property type="match status" value="1"/>
</dbReference>
<dbReference type="GeneID" id="66608943"/>
<keyword evidence="1" id="KW-1133">Transmembrane helix</keyword>
<organism evidence="2 3">
    <name type="scientific">Mycoplasmoides pneumoniae (strain ATCC 15531 / DSM 23978 / CIP 103766 / NBRC 14401 / NCTC 10119 / FH)</name>
    <name type="common">Mycoplasma pneumoniae</name>
    <dbReference type="NCBI Taxonomy" id="722438"/>
    <lineage>
        <taxon>Bacteria</taxon>
        <taxon>Bacillati</taxon>
        <taxon>Mycoplasmatota</taxon>
        <taxon>Mycoplasmoidales</taxon>
        <taxon>Mycoplasmoidaceae</taxon>
        <taxon>Mycoplasmoides</taxon>
    </lineage>
</organism>
<sequence>MFKFLKKLSTFLIVLIGILLVGGITAAGYFAFENREPINNYYKEGYNKVKQYNEEIKKVSKSLSSNELVKTLGDVESSIKEGKELTKLLDDSALESSFNQLEDSLSKVNNFSKGSTFTEVKNTIEKINQYVDEILKRFPNPNENDQFKEYVTNISQIVFYVGVSIIGTFVVSGALLFIFTKRVYGVRVSRFNPQRLLKKHLVLLLQKNQDVYDEVFES</sequence>
<dbReference type="HOGENOM" id="CLU_1265787_0_0_14"/>
<proteinExistence type="predicted"/>
<keyword evidence="1" id="KW-0472">Membrane</keyword>